<dbReference type="KEGG" id="dhe:111596301"/>
<feature type="transmembrane region" description="Helical" evidence="7">
    <location>
        <begin position="33"/>
        <end position="55"/>
    </location>
</feature>
<dbReference type="RefSeq" id="XP_023166227.1">
    <property type="nucleotide sequence ID" value="XM_023310459.2"/>
</dbReference>
<keyword evidence="5 7" id="KW-0472">Membrane</keyword>
<accession>A0A6J1LN44</accession>
<keyword evidence="4 7" id="KW-1133">Transmembrane helix</keyword>
<keyword evidence="6" id="KW-0325">Glycoprotein</keyword>
<proteinExistence type="predicted"/>
<dbReference type="PANTHER" id="PTHR31386:SF2">
    <property type="entry name" value="SIMILAR TO RIKEN CDNA 2510039O18"/>
    <property type="match status" value="1"/>
</dbReference>
<evidence type="ECO:0000256" key="2">
    <source>
        <dbReference type="ARBA" id="ARBA00022692"/>
    </source>
</evidence>
<evidence type="ECO:0000256" key="4">
    <source>
        <dbReference type="ARBA" id="ARBA00022989"/>
    </source>
</evidence>
<dbReference type="PANTHER" id="PTHR31386">
    <property type="entry name" value="UNCHARACTERIZED PROTEIN KIAA2013"/>
    <property type="match status" value="1"/>
</dbReference>
<evidence type="ECO:0000256" key="1">
    <source>
        <dbReference type="ARBA" id="ARBA00004479"/>
    </source>
</evidence>
<evidence type="ECO:0000256" key="7">
    <source>
        <dbReference type="SAM" id="Phobius"/>
    </source>
</evidence>
<dbReference type="AlphaFoldDB" id="A0A6J1LN44"/>
<keyword evidence="8" id="KW-1185">Reference proteome</keyword>
<organism evidence="8 9">
    <name type="scientific">Drosophila hydei</name>
    <name type="common">Fruit fly</name>
    <dbReference type="NCBI Taxonomy" id="7224"/>
    <lineage>
        <taxon>Eukaryota</taxon>
        <taxon>Metazoa</taxon>
        <taxon>Ecdysozoa</taxon>
        <taxon>Arthropoda</taxon>
        <taxon>Hexapoda</taxon>
        <taxon>Insecta</taxon>
        <taxon>Pterygota</taxon>
        <taxon>Neoptera</taxon>
        <taxon>Endopterygota</taxon>
        <taxon>Diptera</taxon>
        <taxon>Brachycera</taxon>
        <taxon>Muscomorpha</taxon>
        <taxon>Ephydroidea</taxon>
        <taxon>Drosophilidae</taxon>
        <taxon>Drosophila</taxon>
    </lineage>
</organism>
<reference evidence="9" key="1">
    <citation type="submission" date="2025-08" db="UniProtKB">
        <authorList>
            <consortium name="RefSeq"/>
        </authorList>
    </citation>
    <scope>IDENTIFICATION</scope>
    <source>
        <strain evidence="9">15085-1641.00</strain>
        <tissue evidence="9">Whole body</tissue>
    </source>
</reference>
<dbReference type="Pfam" id="PF10222">
    <property type="entry name" value="DUF2152"/>
    <property type="match status" value="1"/>
</dbReference>
<dbReference type="GO" id="GO:0016020">
    <property type="term" value="C:membrane"/>
    <property type="evidence" value="ECO:0007669"/>
    <property type="project" value="UniProtKB-SubCell"/>
</dbReference>
<name>A0A6J1LN44_DROHY</name>
<evidence type="ECO:0000313" key="9">
    <source>
        <dbReference type="RefSeq" id="XP_023166227.1"/>
    </source>
</evidence>
<dbReference type="OrthoDB" id="10017443at2759"/>
<dbReference type="InterPro" id="IPR018795">
    <property type="entry name" value="K2013-like"/>
</dbReference>
<keyword evidence="2 7" id="KW-0812">Transmembrane</keyword>
<dbReference type="OMA" id="HLECNMH"/>
<sequence>MFIRSAKNKFETVDIVRRLKRLVEGTLSSYRRLFLLLLCVCIVFYMLPPMFRYLFLSPTEQKDPHSMCMDDRLTPYILQNYEYDANIRHVAPLMPGERDYTPYVGNGYIGMEVSHGASLNIKHGRAMQLPIRFHPILSVSQNGGNTGEKEATVVEYLTGMVHRFQCFSGYFASYTLYAHRTQPNVLMQELQITNTRNTVESIDLIMPRNRLPKSSMRSIPLSDPAQIGMLTYSALEVISGTVQPSPDDPSKLIVVSITKPQLETKLQLRKRGTVQIIYPMIVEYSKPVTESQLKATIENIEQHSIQAMTKLLQRLSAKASGSGSVNSINTYRQEHINVWTDLWATGFTISTSKAENSLNGDRINATMYAVLSQVRSFEFEDMTAGLFGSSSSVGIREDIAKALTYAEGCYDTYHTLQAENLWRDMSTLSQLNSLVSSWMLTLEKQGCHNLIRAGASGVIQAMTLSFGSFRFSNQHLECNMHPKFLHRDFHFRRLNYGNKTHVNVTIIVKDDNKAVINVALDRSDRSYYACDGGCLDEPILLTQNRREFPVKLTEPLTAILYITEDKQHMEEIHHAIHVKEVVEAPAHEQHLIALHKHGHQLGGLPALFWVSVCAIIVVFHIFLCKLIIKEYCEPSDKLRYRYNKP</sequence>
<evidence type="ECO:0000256" key="3">
    <source>
        <dbReference type="ARBA" id="ARBA00022729"/>
    </source>
</evidence>
<protein>
    <submittedName>
        <fullName evidence="9">Uncharacterized protein KIAA2013 homolog</fullName>
    </submittedName>
</protein>
<feature type="transmembrane region" description="Helical" evidence="7">
    <location>
        <begin position="606"/>
        <end position="628"/>
    </location>
</feature>
<comment type="subcellular location">
    <subcellularLocation>
        <location evidence="1">Membrane</location>
        <topology evidence="1">Single-pass type I membrane protein</topology>
    </subcellularLocation>
</comment>
<evidence type="ECO:0000256" key="5">
    <source>
        <dbReference type="ARBA" id="ARBA00023136"/>
    </source>
</evidence>
<gene>
    <name evidence="9" type="primary">LOC111596301</name>
</gene>
<dbReference type="Proteomes" id="UP000504633">
    <property type="component" value="Unplaced"/>
</dbReference>
<evidence type="ECO:0000256" key="6">
    <source>
        <dbReference type="ARBA" id="ARBA00023180"/>
    </source>
</evidence>
<evidence type="ECO:0000313" key="8">
    <source>
        <dbReference type="Proteomes" id="UP000504633"/>
    </source>
</evidence>
<keyword evidence="3" id="KW-0732">Signal</keyword>
<dbReference type="GeneID" id="111596301"/>